<proteinExistence type="predicted"/>
<name>A0A6C0HYB2_9ZZZZ</name>
<dbReference type="AlphaFoldDB" id="A0A6C0HYB2"/>
<dbReference type="InterPro" id="IPR011009">
    <property type="entry name" value="Kinase-like_dom_sf"/>
</dbReference>
<sequence>MNYRKNKNASFCKQLEEMLDVTAIQNFIPLYTRFFELNETNWNSINLDHPPMQGLEVGEEITMNGAPLFFKFSPLLDPLKYLTGCYDTYDNSLPTLTYTPHAKMADVNNSSYVDGFFYYLSNLLLNQGFLHGTLFHGSFLGIKNDFLYDISEEVDRLEDCEFFHRNHGSLFELDQDYHFSDSRKYKEKVVLSDEPVELELDSLDDVSVHSKEEKFCMDLHAVMKQFPVQIIAMEKYEDTLDSFLDEMTPIELTACLMQVIMTLLAYQRVFDFVHNDLHTNNIMYVETELTHLTYCYHGVYYRVPTYGKLYKIIDYGRSIYTFQGKRFVSDSFHPEGDAATQYNMEPYFDCASEPLDANPSFDLCRLACSILEGYEEEEEIFTILKEWTQDDAGESVLFKDGRERYPDFELYRMIARTVHLHTPIAQLDRPLFQAFQCEPCVCMNIDNLMVK</sequence>
<organism evidence="1">
    <name type="scientific">viral metagenome</name>
    <dbReference type="NCBI Taxonomy" id="1070528"/>
    <lineage>
        <taxon>unclassified sequences</taxon>
        <taxon>metagenomes</taxon>
        <taxon>organismal metagenomes</taxon>
    </lineage>
</organism>
<reference evidence="1" key="1">
    <citation type="journal article" date="2020" name="Nature">
        <title>Giant virus diversity and host interactions through global metagenomics.</title>
        <authorList>
            <person name="Schulz F."/>
            <person name="Roux S."/>
            <person name="Paez-Espino D."/>
            <person name="Jungbluth S."/>
            <person name="Walsh D.A."/>
            <person name="Denef V.J."/>
            <person name="McMahon K.D."/>
            <person name="Konstantinidis K.T."/>
            <person name="Eloe-Fadrosh E.A."/>
            <person name="Kyrpides N.C."/>
            <person name="Woyke T."/>
        </authorList>
    </citation>
    <scope>NUCLEOTIDE SEQUENCE</scope>
    <source>
        <strain evidence="1">GVMAG-M-3300023184-17</strain>
    </source>
</reference>
<dbReference type="EMBL" id="MN740041">
    <property type="protein sequence ID" value="QHT85492.1"/>
    <property type="molecule type" value="Genomic_DNA"/>
</dbReference>
<accession>A0A6C0HYB2</accession>
<protein>
    <recommendedName>
        <fullName evidence="2">Protein kinase domain-containing protein</fullName>
    </recommendedName>
</protein>
<dbReference type="SUPFAM" id="SSF56112">
    <property type="entry name" value="Protein kinase-like (PK-like)"/>
    <property type="match status" value="1"/>
</dbReference>
<dbReference type="Gene3D" id="1.10.510.10">
    <property type="entry name" value="Transferase(Phosphotransferase) domain 1"/>
    <property type="match status" value="1"/>
</dbReference>
<evidence type="ECO:0000313" key="1">
    <source>
        <dbReference type="EMBL" id="QHT85492.1"/>
    </source>
</evidence>
<evidence type="ECO:0008006" key="2">
    <source>
        <dbReference type="Google" id="ProtNLM"/>
    </source>
</evidence>